<organism evidence="1 2">
    <name type="scientific">Dyadobacter koreensis</name>
    <dbReference type="NCBI Taxonomy" id="408657"/>
    <lineage>
        <taxon>Bacteria</taxon>
        <taxon>Pseudomonadati</taxon>
        <taxon>Bacteroidota</taxon>
        <taxon>Cytophagia</taxon>
        <taxon>Cytophagales</taxon>
        <taxon>Spirosomataceae</taxon>
        <taxon>Dyadobacter</taxon>
    </lineage>
</organism>
<dbReference type="AlphaFoldDB" id="A0A1H6YWL4"/>
<accession>A0A1H6YWL4</accession>
<reference evidence="1 2" key="1">
    <citation type="submission" date="2016-10" db="EMBL/GenBank/DDBJ databases">
        <authorList>
            <person name="de Groot N.N."/>
        </authorList>
    </citation>
    <scope>NUCLEOTIDE SEQUENCE [LARGE SCALE GENOMIC DNA]</scope>
    <source>
        <strain evidence="1 2">DSM 19938</strain>
    </source>
</reference>
<evidence type="ECO:0000313" key="2">
    <source>
        <dbReference type="Proteomes" id="UP000199532"/>
    </source>
</evidence>
<sequence length="350" mass="41165">MNRIPIYTDIENIVEIFSIDRQSELFYGMKRFISKESSLTFSASEDEIISHPLFEHLAKEFASGDFIVNYIDDAEHFLLPPFKTNLQERFINKQSILLSNDNERISGCANSNGFLLGGVGEEHEIYSRLNFQKDFFRGNRLLTIGNDFLDYRNFEPYILPFTEIIINEPYLFVPERRDFNLQQYLDHNFKPLLKSLLSKAKNKINIVISTFVNEQNQHESEWFDLGSRSFEPLYRYLKDFFRQELGGARYKLWLIVSPMARQARHDRYILTNYQYIESGAGLTYFDHQGSFINRGEGIHLYSIMHDDMRQTFLPSVLNKIQRQVIDSVKITHPSRIFGIENGNSHFLNFV</sequence>
<protein>
    <submittedName>
        <fullName evidence="1">Uncharacterized protein</fullName>
    </submittedName>
</protein>
<keyword evidence="2" id="KW-1185">Reference proteome</keyword>
<dbReference type="OrthoDB" id="1429235at2"/>
<proteinExistence type="predicted"/>
<dbReference type="Proteomes" id="UP000199532">
    <property type="component" value="Unassembled WGS sequence"/>
</dbReference>
<name>A0A1H6YWL4_9BACT</name>
<gene>
    <name evidence="1" type="ORF">SAMN04487995_4588</name>
</gene>
<dbReference type="STRING" id="408657.SAMN04487995_4588"/>
<dbReference type="EMBL" id="FNXY01000007">
    <property type="protein sequence ID" value="SEJ41752.1"/>
    <property type="molecule type" value="Genomic_DNA"/>
</dbReference>
<dbReference type="RefSeq" id="WP_090338572.1">
    <property type="nucleotide sequence ID" value="NZ_FNXY01000007.1"/>
</dbReference>
<evidence type="ECO:0000313" key="1">
    <source>
        <dbReference type="EMBL" id="SEJ41752.1"/>
    </source>
</evidence>